<organism evidence="2 3">
    <name type="scientific">Penicillium frequentans</name>
    <dbReference type="NCBI Taxonomy" id="3151616"/>
    <lineage>
        <taxon>Eukaryota</taxon>
        <taxon>Fungi</taxon>
        <taxon>Dikarya</taxon>
        <taxon>Ascomycota</taxon>
        <taxon>Pezizomycotina</taxon>
        <taxon>Eurotiomycetes</taxon>
        <taxon>Eurotiomycetidae</taxon>
        <taxon>Eurotiales</taxon>
        <taxon>Aspergillaceae</taxon>
        <taxon>Penicillium</taxon>
    </lineage>
</organism>
<dbReference type="EMBL" id="JAQIZZ010000003">
    <property type="protein sequence ID" value="KAJ5545894.1"/>
    <property type="molecule type" value="Genomic_DNA"/>
</dbReference>
<dbReference type="PANTHER" id="PTHR48079">
    <property type="entry name" value="PROTEIN YEEZ"/>
    <property type="match status" value="1"/>
</dbReference>
<keyword evidence="3" id="KW-1185">Reference proteome</keyword>
<protein>
    <recommendedName>
        <fullName evidence="1">NAD(P)-binding domain-containing protein</fullName>
    </recommendedName>
</protein>
<dbReference type="InterPro" id="IPR051783">
    <property type="entry name" value="NAD(P)-dependent_oxidoreduct"/>
</dbReference>
<dbReference type="GO" id="GO:0005737">
    <property type="term" value="C:cytoplasm"/>
    <property type="evidence" value="ECO:0007669"/>
    <property type="project" value="TreeGrafter"/>
</dbReference>
<name>A0AAD6GHS7_9EURO</name>
<dbReference type="SUPFAM" id="SSF51735">
    <property type="entry name" value="NAD(P)-binding Rossmann-fold domains"/>
    <property type="match status" value="1"/>
</dbReference>
<evidence type="ECO:0000313" key="3">
    <source>
        <dbReference type="Proteomes" id="UP001220324"/>
    </source>
</evidence>
<feature type="domain" description="NAD(P)-binding" evidence="1">
    <location>
        <begin position="12"/>
        <end position="76"/>
    </location>
</feature>
<evidence type="ECO:0000259" key="1">
    <source>
        <dbReference type="Pfam" id="PF13460"/>
    </source>
</evidence>
<dbReference type="InterPro" id="IPR036291">
    <property type="entry name" value="NAD(P)-bd_dom_sf"/>
</dbReference>
<evidence type="ECO:0000313" key="2">
    <source>
        <dbReference type="EMBL" id="KAJ5545894.1"/>
    </source>
</evidence>
<dbReference type="Gene3D" id="3.40.50.720">
    <property type="entry name" value="NAD(P)-binding Rossmann-like Domain"/>
    <property type="match status" value="1"/>
</dbReference>
<comment type="caution">
    <text evidence="2">The sequence shown here is derived from an EMBL/GenBank/DDBJ whole genome shotgun (WGS) entry which is preliminary data.</text>
</comment>
<dbReference type="InterPro" id="IPR016040">
    <property type="entry name" value="NAD(P)-bd_dom"/>
</dbReference>
<gene>
    <name evidence="2" type="ORF">N7494_003479</name>
</gene>
<accession>A0AAD6GHS7</accession>
<dbReference type="AlphaFoldDB" id="A0AAD6GHS7"/>
<sequence>MTPRPSVFLVGAGYIGLNVLDQLLAAEYPVTVLTRHAEQASALESRGVRTILGSLSDVELLTAQVAKHTITINTASCDDLPSVQAILTGIRQRVAADTPAIYIHTSGTGALEDGASGMYKSDKIYHDNVPEDIEALPSTSLHRHVDIPIAQAVREFGDRAKIAVILPPFVYGFNPVHKRHSIALPVLIRFALKHGFAGYVGEGLNTWSLVHVMDLGRAYLTLLAYVEKSSPAVFLENPYFFAENGSEASMFDVAKHVSQVLHEAGKLESPEAHKFVESDYDDVFGPFTERGFGCNSRSRSVRLQELGWKTTEKDIWTSLKEDDAPAILRD</sequence>
<dbReference type="Proteomes" id="UP001220324">
    <property type="component" value="Unassembled WGS sequence"/>
</dbReference>
<dbReference type="PANTHER" id="PTHR48079:SF6">
    <property type="entry name" value="NAD(P)-BINDING DOMAIN-CONTAINING PROTEIN-RELATED"/>
    <property type="match status" value="1"/>
</dbReference>
<dbReference type="Pfam" id="PF13460">
    <property type="entry name" value="NAD_binding_10"/>
    <property type="match status" value="1"/>
</dbReference>
<dbReference type="GO" id="GO:0004029">
    <property type="term" value="F:aldehyde dehydrogenase (NAD+) activity"/>
    <property type="evidence" value="ECO:0007669"/>
    <property type="project" value="TreeGrafter"/>
</dbReference>
<reference evidence="2 3" key="1">
    <citation type="journal article" date="2023" name="IMA Fungus">
        <title>Comparative genomic study of the Penicillium genus elucidates a diverse pangenome and 15 lateral gene transfer events.</title>
        <authorList>
            <person name="Petersen C."/>
            <person name="Sorensen T."/>
            <person name="Nielsen M.R."/>
            <person name="Sondergaard T.E."/>
            <person name="Sorensen J.L."/>
            <person name="Fitzpatrick D.A."/>
            <person name="Frisvad J.C."/>
            <person name="Nielsen K.L."/>
        </authorList>
    </citation>
    <scope>NUCLEOTIDE SEQUENCE [LARGE SCALE GENOMIC DNA]</scope>
    <source>
        <strain evidence="2 3">IBT 35679</strain>
    </source>
</reference>
<proteinExistence type="predicted"/>